<dbReference type="SUPFAM" id="SSF47384">
    <property type="entry name" value="Homodimeric domain of signal transducing histidine kinase"/>
    <property type="match status" value="1"/>
</dbReference>
<keyword evidence="21" id="KW-1185">Reference proteome</keyword>
<evidence type="ECO:0000256" key="16">
    <source>
        <dbReference type="ARBA" id="ARBA00023136"/>
    </source>
</evidence>
<evidence type="ECO:0000313" key="20">
    <source>
        <dbReference type="EMBL" id="GGA72180.1"/>
    </source>
</evidence>
<dbReference type="InterPro" id="IPR035965">
    <property type="entry name" value="PAS-like_dom_sf"/>
</dbReference>
<dbReference type="Gene3D" id="3.30.450.20">
    <property type="entry name" value="PAS domain"/>
    <property type="match status" value="1"/>
</dbReference>
<evidence type="ECO:0000256" key="2">
    <source>
        <dbReference type="ARBA" id="ARBA00004236"/>
    </source>
</evidence>
<dbReference type="InterPro" id="IPR005467">
    <property type="entry name" value="His_kinase_dom"/>
</dbReference>
<keyword evidence="7" id="KW-0597">Phosphoprotein</keyword>
<keyword evidence="10 18" id="KW-0812">Transmembrane</keyword>
<evidence type="ECO:0000256" key="7">
    <source>
        <dbReference type="ARBA" id="ARBA00022553"/>
    </source>
</evidence>
<protein>
    <recommendedName>
        <fullName evidence="4">Phosphate regulon sensor protein PhoR</fullName>
        <ecNumber evidence="3">2.7.13.3</ecNumber>
    </recommendedName>
</protein>
<evidence type="ECO:0000256" key="11">
    <source>
        <dbReference type="ARBA" id="ARBA00022741"/>
    </source>
</evidence>
<keyword evidence="12 20" id="KW-0418">Kinase</keyword>
<dbReference type="Proteomes" id="UP000623419">
    <property type="component" value="Unassembled WGS sequence"/>
</dbReference>
<name>A0ABQ1HDC5_9GAMM</name>
<gene>
    <name evidence="20" type="primary">phoR</name>
    <name evidence="20" type="ORF">GCM10011521_07920</name>
</gene>
<accession>A0ABQ1HDC5</accession>
<dbReference type="Pfam" id="PF02518">
    <property type="entry name" value="HATPase_c"/>
    <property type="match status" value="1"/>
</dbReference>
<dbReference type="SMART" id="SM00091">
    <property type="entry name" value="PAS"/>
    <property type="match status" value="1"/>
</dbReference>
<dbReference type="InterPro" id="IPR050351">
    <property type="entry name" value="BphY/WalK/GraS-like"/>
</dbReference>
<evidence type="ECO:0000256" key="12">
    <source>
        <dbReference type="ARBA" id="ARBA00022777"/>
    </source>
</evidence>
<evidence type="ECO:0000256" key="13">
    <source>
        <dbReference type="ARBA" id="ARBA00022840"/>
    </source>
</evidence>
<keyword evidence="5" id="KW-0813">Transport</keyword>
<dbReference type="Pfam" id="PF11808">
    <property type="entry name" value="PhoR"/>
    <property type="match status" value="1"/>
</dbReference>
<dbReference type="SUPFAM" id="SSF55785">
    <property type="entry name" value="PYP-like sensor domain (PAS domain)"/>
    <property type="match status" value="1"/>
</dbReference>
<evidence type="ECO:0000256" key="3">
    <source>
        <dbReference type="ARBA" id="ARBA00012438"/>
    </source>
</evidence>
<dbReference type="SMART" id="SM00388">
    <property type="entry name" value="HisKA"/>
    <property type="match status" value="1"/>
</dbReference>
<dbReference type="InterPro" id="IPR021766">
    <property type="entry name" value="PhoR_N"/>
</dbReference>
<evidence type="ECO:0000256" key="9">
    <source>
        <dbReference type="ARBA" id="ARBA00022679"/>
    </source>
</evidence>
<evidence type="ECO:0000256" key="15">
    <source>
        <dbReference type="ARBA" id="ARBA00023012"/>
    </source>
</evidence>
<dbReference type="Gene3D" id="1.10.287.130">
    <property type="match status" value="1"/>
</dbReference>
<keyword evidence="11" id="KW-0547">Nucleotide-binding</keyword>
<dbReference type="InterPro" id="IPR003594">
    <property type="entry name" value="HATPase_dom"/>
</dbReference>
<evidence type="ECO:0000259" key="19">
    <source>
        <dbReference type="PROSITE" id="PS50109"/>
    </source>
</evidence>
<feature type="transmembrane region" description="Helical" evidence="18">
    <location>
        <begin position="14"/>
        <end position="31"/>
    </location>
</feature>
<evidence type="ECO:0000313" key="21">
    <source>
        <dbReference type="Proteomes" id="UP000623419"/>
    </source>
</evidence>
<evidence type="ECO:0000256" key="14">
    <source>
        <dbReference type="ARBA" id="ARBA00022989"/>
    </source>
</evidence>
<dbReference type="PROSITE" id="PS50109">
    <property type="entry name" value="HIS_KIN"/>
    <property type="match status" value="1"/>
</dbReference>
<evidence type="ECO:0000256" key="1">
    <source>
        <dbReference type="ARBA" id="ARBA00000085"/>
    </source>
</evidence>
<dbReference type="NCBIfam" id="TIGR02966">
    <property type="entry name" value="phoR_proteo"/>
    <property type="match status" value="1"/>
</dbReference>
<dbReference type="InterPro" id="IPR036890">
    <property type="entry name" value="HATPase_C_sf"/>
</dbReference>
<dbReference type="InterPro" id="IPR000014">
    <property type="entry name" value="PAS"/>
</dbReference>
<evidence type="ECO:0000256" key="4">
    <source>
        <dbReference type="ARBA" id="ARBA00019665"/>
    </source>
</evidence>
<evidence type="ECO:0000256" key="17">
    <source>
        <dbReference type="ARBA" id="ARBA00025207"/>
    </source>
</evidence>
<dbReference type="PANTHER" id="PTHR45453:SF1">
    <property type="entry name" value="PHOSPHATE REGULON SENSOR PROTEIN PHOR"/>
    <property type="match status" value="1"/>
</dbReference>
<comment type="caution">
    <text evidence="20">The sequence shown here is derived from an EMBL/GenBank/DDBJ whole genome shotgun (WGS) entry which is preliminary data.</text>
</comment>
<dbReference type="EMBL" id="BMKC01000001">
    <property type="protein sequence ID" value="GGA72180.1"/>
    <property type="molecule type" value="Genomic_DNA"/>
</dbReference>
<evidence type="ECO:0000256" key="5">
    <source>
        <dbReference type="ARBA" id="ARBA00022448"/>
    </source>
</evidence>
<dbReference type="InterPro" id="IPR003661">
    <property type="entry name" value="HisK_dim/P_dom"/>
</dbReference>
<dbReference type="Pfam" id="PF13188">
    <property type="entry name" value="PAS_8"/>
    <property type="match status" value="1"/>
</dbReference>
<dbReference type="RefSeq" id="WP_188661537.1">
    <property type="nucleotide sequence ID" value="NZ_BMKC01000001.1"/>
</dbReference>
<keyword evidence="9" id="KW-0808">Transferase</keyword>
<comment type="catalytic activity">
    <reaction evidence="1">
        <text>ATP + protein L-histidine = ADP + protein N-phospho-L-histidine.</text>
        <dbReference type="EC" id="2.7.13.3"/>
    </reaction>
</comment>
<evidence type="ECO:0000256" key="6">
    <source>
        <dbReference type="ARBA" id="ARBA00022475"/>
    </source>
</evidence>
<comment type="subcellular location">
    <subcellularLocation>
        <location evidence="2">Cell membrane</location>
    </subcellularLocation>
</comment>
<dbReference type="GO" id="GO:0016301">
    <property type="term" value="F:kinase activity"/>
    <property type="evidence" value="ECO:0007669"/>
    <property type="project" value="UniProtKB-KW"/>
</dbReference>
<organism evidence="20 21">
    <name type="scientific">Arenimonas soli</name>
    <dbReference type="NCBI Taxonomy" id="2269504"/>
    <lineage>
        <taxon>Bacteria</taxon>
        <taxon>Pseudomonadati</taxon>
        <taxon>Pseudomonadota</taxon>
        <taxon>Gammaproteobacteria</taxon>
        <taxon>Lysobacterales</taxon>
        <taxon>Lysobacteraceae</taxon>
        <taxon>Arenimonas</taxon>
    </lineage>
</organism>
<dbReference type="Gene3D" id="3.30.565.10">
    <property type="entry name" value="Histidine kinase-like ATPase, C-terminal domain"/>
    <property type="match status" value="1"/>
</dbReference>
<dbReference type="Pfam" id="PF00512">
    <property type="entry name" value="HisKA"/>
    <property type="match status" value="1"/>
</dbReference>
<keyword evidence="6" id="KW-1003">Cell membrane</keyword>
<proteinExistence type="predicted"/>
<dbReference type="SMART" id="SM00387">
    <property type="entry name" value="HATPase_c"/>
    <property type="match status" value="1"/>
</dbReference>
<comment type="function">
    <text evidence="17">Member of the two-component regulatory system PhoR/PhoB involved in the phosphate regulon genes expression. PhoR may function as a membrane-associated protein kinase that phosphorylates PhoB in response to environmental signals.</text>
</comment>
<feature type="domain" description="Histidine kinase" evidence="19">
    <location>
        <begin position="219"/>
        <end position="432"/>
    </location>
</feature>
<dbReference type="InterPro" id="IPR036097">
    <property type="entry name" value="HisK_dim/P_sf"/>
</dbReference>
<evidence type="ECO:0000256" key="10">
    <source>
        <dbReference type="ARBA" id="ARBA00022692"/>
    </source>
</evidence>
<dbReference type="CDD" id="cd00082">
    <property type="entry name" value="HisKA"/>
    <property type="match status" value="1"/>
</dbReference>
<dbReference type="SUPFAM" id="SSF55874">
    <property type="entry name" value="ATPase domain of HSP90 chaperone/DNA topoisomerase II/histidine kinase"/>
    <property type="match status" value="1"/>
</dbReference>
<reference evidence="21" key="1">
    <citation type="journal article" date="2019" name="Int. J. Syst. Evol. Microbiol.">
        <title>The Global Catalogue of Microorganisms (GCM) 10K type strain sequencing project: providing services to taxonomists for standard genome sequencing and annotation.</title>
        <authorList>
            <consortium name="The Broad Institute Genomics Platform"/>
            <consortium name="The Broad Institute Genome Sequencing Center for Infectious Disease"/>
            <person name="Wu L."/>
            <person name="Ma J."/>
        </authorList>
    </citation>
    <scope>NUCLEOTIDE SEQUENCE [LARGE SCALE GENOMIC DNA]</scope>
    <source>
        <strain evidence="21">CGMCC 1.15905</strain>
    </source>
</reference>
<evidence type="ECO:0000256" key="8">
    <source>
        <dbReference type="ARBA" id="ARBA00022592"/>
    </source>
</evidence>
<evidence type="ECO:0000256" key="18">
    <source>
        <dbReference type="SAM" id="Phobius"/>
    </source>
</evidence>
<keyword evidence="15" id="KW-0902">Two-component regulatory system</keyword>
<keyword evidence="13" id="KW-0067">ATP-binding</keyword>
<dbReference type="PRINTS" id="PR00344">
    <property type="entry name" value="BCTRLSENSOR"/>
</dbReference>
<sequence length="452" mass="50552">MTVSILLRLAWRQSLIRLLLFYAVAAGLGLWLGEVWWALGLATAVVAARAYWRLYRVLRFLDWRKQLRTVDGQGLWAALETLIHRRQTENRRRGRRLVQLLRAYRQAATAMPDGALVIGRRDGRLVWFNKTARHLLGLRYPQALGQPLSETFLAQPRVQAWLAAGETDEPLTDLASPADPMVRISLRLIPYSSSQWLVVVRDVTKLMRLEQVRRDFVANVSHELRTPLTVVHGYLDMIEPGEHPELATMVEEMRRQSQRMTQLVEDLLTLSRLEAQESLPEEPLAMAPMLVTLRREAEALSQGRHTVRVQDTAGCDLTGSTKELHSAFSNLVSNAIRYTPTGGSVLIRFEPVAGGGVRLAVQDTGYGIPEQHLPRITERFYRVSTSRSRESGGTGLGLSIVKHVLSLHQARLELESEVGRGSTFACVFGPARVRMRGPAGNPGADEGPDVVS</sequence>
<keyword evidence="16 18" id="KW-0472">Membrane</keyword>
<dbReference type="EC" id="2.7.13.3" evidence="3"/>
<keyword evidence="14 18" id="KW-1133">Transmembrane helix</keyword>
<dbReference type="InterPro" id="IPR004358">
    <property type="entry name" value="Sig_transdc_His_kin-like_C"/>
</dbReference>
<keyword evidence="8" id="KW-0592">Phosphate transport</keyword>
<dbReference type="InterPro" id="IPR014310">
    <property type="entry name" value="Sig_transdc_His_kinase_PhoR"/>
</dbReference>
<dbReference type="PANTHER" id="PTHR45453">
    <property type="entry name" value="PHOSPHATE REGULON SENSOR PROTEIN PHOR"/>
    <property type="match status" value="1"/>
</dbReference>